<keyword evidence="1" id="KW-0732">Signal</keyword>
<dbReference type="PATRIC" id="fig|1658765.3.peg.2645"/>
<proteinExistence type="predicted"/>
<name>A0A0J7JE45_9GAMM</name>
<dbReference type="AlphaFoldDB" id="A0A0J7JE45"/>
<evidence type="ECO:0000256" key="1">
    <source>
        <dbReference type="SAM" id="SignalP"/>
    </source>
</evidence>
<evidence type="ECO:0000313" key="2">
    <source>
        <dbReference type="EMBL" id="KMQ76412.1"/>
    </source>
</evidence>
<feature type="signal peptide" evidence="1">
    <location>
        <begin position="1"/>
        <end position="19"/>
    </location>
</feature>
<dbReference type="EMBL" id="LFBU01000001">
    <property type="protein sequence ID" value="KMQ76412.1"/>
    <property type="molecule type" value="Genomic_DNA"/>
</dbReference>
<organism evidence="2 3">
    <name type="scientific">Marinobacter subterrani</name>
    <dbReference type="NCBI Taxonomy" id="1658765"/>
    <lineage>
        <taxon>Bacteria</taxon>
        <taxon>Pseudomonadati</taxon>
        <taxon>Pseudomonadota</taxon>
        <taxon>Gammaproteobacteria</taxon>
        <taxon>Pseudomonadales</taxon>
        <taxon>Marinobacteraceae</taxon>
        <taxon>Marinobacter</taxon>
    </lineage>
</organism>
<protein>
    <submittedName>
        <fullName evidence="2">Uncharacterized protein</fullName>
    </submittedName>
</protein>
<sequence length="63" mass="6930">MKCLWVVAFLSVFPGSALGGAPSAESLLEGDGGHPVVGQQPRPFHHTYRNRILDLEAWMVRQV</sequence>
<comment type="caution">
    <text evidence="2">The sequence shown here is derived from an EMBL/GenBank/DDBJ whole genome shotgun (WGS) entry which is preliminary data.</text>
</comment>
<accession>A0A0J7JE45</accession>
<feature type="chain" id="PRO_5005289863" evidence="1">
    <location>
        <begin position="20"/>
        <end position="63"/>
    </location>
</feature>
<keyword evidence="3" id="KW-1185">Reference proteome</keyword>
<gene>
    <name evidence="2" type="ORF">Msub_12625</name>
</gene>
<evidence type="ECO:0000313" key="3">
    <source>
        <dbReference type="Proteomes" id="UP000036102"/>
    </source>
</evidence>
<reference evidence="2 3" key="1">
    <citation type="submission" date="2015-06" db="EMBL/GenBank/DDBJ databases">
        <title>Marinobacter subterrani, a genetically tractable neutrophilic iron-oxidizing strain isolated from the Soudan Iron Mine.</title>
        <authorList>
            <person name="Bonis B.M."/>
            <person name="Gralnick J.A."/>
        </authorList>
    </citation>
    <scope>NUCLEOTIDE SEQUENCE [LARGE SCALE GENOMIC DNA]</scope>
    <source>
        <strain evidence="2 3">JG233</strain>
    </source>
</reference>
<dbReference type="Proteomes" id="UP000036102">
    <property type="component" value="Unassembled WGS sequence"/>
</dbReference>